<dbReference type="Pfam" id="PF01026">
    <property type="entry name" value="TatD_DNase"/>
    <property type="match status" value="1"/>
</dbReference>
<dbReference type="InterPro" id="IPR032466">
    <property type="entry name" value="Metal_Hydrolase"/>
</dbReference>
<dbReference type="PIRSF" id="PIRSF005902">
    <property type="entry name" value="DNase_TatD"/>
    <property type="match status" value="1"/>
</dbReference>
<feature type="binding site" evidence="4">
    <location>
        <position position="9"/>
    </location>
    <ligand>
        <name>a divalent metal cation</name>
        <dbReference type="ChEBI" id="CHEBI:60240"/>
        <label>1</label>
    </ligand>
</feature>
<evidence type="ECO:0000256" key="2">
    <source>
        <dbReference type="ARBA" id="ARBA00022723"/>
    </source>
</evidence>
<dbReference type="GO" id="GO:0005829">
    <property type="term" value="C:cytosol"/>
    <property type="evidence" value="ECO:0007669"/>
    <property type="project" value="TreeGrafter"/>
</dbReference>
<feature type="binding site" evidence="4">
    <location>
        <position position="162"/>
    </location>
    <ligand>
        <name>a divalent metal cation</name>
        <dbReference type="ChEBI" id="CHEBI:60240"/>
        <label>2</label>
    </ligand>
</feature>
<keyword evidence="3" id="KW-0378">Hydrolase</keyword>
<dbReference type="PROSITE" id="PS01137">
    <property type="entry name" value="TATD_1"/>
    <property type="match status" value="1"/>
</dbReference>
<gene>
    <name evidence="5" type="ORF">BKK54_09120</name>
</gene>
<dbReference type="PANTHER" id="PTHR46124">
    <property type="entry name" value="D-AMINOACYL-TRNA DEACYLASE"/>
    <property type="match status" value="1"/>
</dbReference>
<dbReference type="Gene3D" id="3.20.20.140">
    <property type="entry name" value="Metal-dependent hydrolases"/>
    <property type="match status" value="1"/>
</dbReference>
<reference evidence="5 6" key="1">
    <citation type="submission" date="2016-10" db="EMBL/GenBank/DDBJ databases">
        <title>Rodentibacter gen. nov. and new species.</title>
        <authorList>
            <person name="Christensen H."/>
        </authorList>
    </citation>
    <scope>NUCLEOTIDE SEQUENCE [LARGE SCALE GENOMIC DNA]</scope>
    <source>
        <strain evidence="6">ppn416</strain>
    </source>
</reference>
<evidence type="ECO:0000313" key="6">
    <source>
        <dbReference type="Proteomes" id="UP000188481"/>
    </source>
</evidence>
<dbReference type="PROSITE" id="PS01091">
    <property type="entry name" value="TATD_3"/>
    <property type="match status" value="1"/>
</dbReference>
<name>A0A1V3J2X3_9PAST</name>
<feature type="binding site" evidence="4">
    <location>
        <position position="98"/>
    </location>
    <ligand>
        <name>a divalent metal cation</name>
        <dbReference type="ChEBI" id="CHEBI:60240"/>
        <label>1</label>
    </ligand>
</feature>
<evidence type="ECO:0000256" key="1">
    <source>
        <dbReference type="ARBA" id="ARBA00009275"/>
    </source>
</evidence>
<comment type="similarity">
    <text evidence="1">Belongs to the metallo-dependent hydrolases superfamily. TatD-type hydrolase family.</text>
</comment>
<dbReference type="STRING" id="1908264.BKK54_09120"/>
<dbReference type="RefSeq" id="WP_077542795.1">
    <property type="nucleotide sequence ID" value="NZ_MLHN01000016.1"/>
</dbReference>
<organism evidence="5 6">
    <name type="scientific">Rodentibacter genomosp. 1</name>
    <dbReference type="NCBI Taxonomy" id="1908264"/>
    <lineage>
        <taxon>Bacteria</taxon>
        <taxon>Pseudomonadati</taxon>
        <taxon>Pseudomonadota</taxon>
        <taxon>Gammaproteobacteria</taxon>
        <taxon>Pasteurellales</taxon>
        <taxon>Pasteurellaceae</taxon>
        <taxon>Rodentibacter</taxon>
    </lineage>
</organism>
<dbReference type="InterPro" id="IPR018228">
    <property type="entry name" value="DNase_TatD-rel_CS"/>
</dbReference>
<evidence type="ECO:0000256" key="4">
    <source>
        <dbReference type="PIRSR" id="PIRSR005902-1"/>
    </source>
</evidence>
<accession>A0A1V3J2X3</accession>
<dbReference type="GO" id="GO:0046872">
    <property type="term" value="F:metal ion binding"/>
    <property type="evidence" value="ECO:0007669"/>
    <property type="project" value="UniProtKB-KW"/>
</dbReference>
<sequence length="263" mass="30284">MPFFDTHTHLDYLQQFTGEPLSQLVENAKQAGVQKILIVAVLERDFKTIQKMAALYPENLYYGLGLHPLYIKEHSEKDLSLLEQALEQRDKNGTAVAEIGLERAIPDLLTDELWQKQCHFFESQLYLAKQFNLPVNIHSRKSHDQVFTFLKRISLPKYGVIHGFAGSYEQAKRFVDLGYKIGVGGTITYQRANKTRQAIAKLPLDTLVLETDSPDMPVFGFQGQPNRPERIIQVFHSLCELRNEEFDQIKEVIWCNSNKLFGR</sequence>
<dbReference type="FunFam" id="3.20.20.140:FF:000005">
    <property type="entry name" value="TatD family hydrolase"/>
    <property type="match status" value="1"/>
</dbReference>
<proteinExistence type="inferred from homology"/>
<dbReference type="SUPFAM" id="SSF51556">
    <property type="entry name" value="Metallo-dependent hydrolases"/>
    <property type="match status" value="1"/>
</dbReference>
<dbReference type="PANTHER" id="PTHR46124:SF3">
    <property type="entry name" value="HYDROLASE"/>
    <property type="match status" value="1"/>
</dbReference>
<keyword evidence="2 4" id="KW-0479">Metal-binding</keyword>
<protein>
    <submittedName>
        <fullName evidence="5">Deoxyribonuclease</fullName>
    </submittedName>
</protein>
<feature type="binding site" evidence="4">
    <location>
        <position position="7"/>
    </location>
    <ligand>
        <name>a divalent metal cation</name>
        <dbReference type="ChEBI" id="CHEBI:60240"/>
        <label>1</label>
    </ligand>
</feature>
<comment type="caution">
    <text evidence="5">The sequence shown here is derived from an EMBL/GenBank/DDBJ whole genome shotgun (WGS) entry which is preliminary data.</text>
</comment>
<dbReference type="AlphaFoldDB" id="A0A1V3J2X3"/>
<feature type="binding site" evidence="4">
    <location>
        <position position="212"/>
    </location>
    <ligand>
        <name>a divalent metal cation</name>
        <dbReference type="ChEBI" id="CHEBI:60240"/>
        <label>1</label>
    </ligand>
</feature>
<evidence type="ECO:0000256" key="3">
    <source>
        <dbReference type="ARBA" id="ARBA00022801"/>
    </source>
</evidence>
<dbReference type="Proteomes" id="UP000188481">
    <property type="component" value="Unassembled WGS sequence"/>
</dbReference>
<dbReference type="EMBL" id="MLHN01000016">
    <property type="protein sequence ID" value="OOF49444.1"/>
    <property type="molecule type" value="Genomic_DNA"/>
</dbReference>
<feature type="binding site" evidence="4">
    <location>
        <position position="138"/>
    </location>
    <ligand>
        <name>a divalent metal cation</name>
        <dbReference type="ChEBI" id="CHEBI:60240"/>
        <label>2</label>
    </ligand>
</feature>
<dbReference type="CDD" id="cd01310">
    <property type="entry name" value="TatD_DNAse"/>
    <property type="match status" value="1"/>
</dbReference>
<dbReference type="GO" id="GO:0016788">
    <property type="term" value="F:hydrolase activity, acting on ester bonds"/>
    <property type="evidence" value="ECO:0007669"/>
    <property type="project" value="InterPro"/>
</dbReference>
<evidence type="ECO:0000313" key="5">
    <source>
        <dbReference type="EMBL" id="OOF49444.1"/>
    </source>
</evidence>
<dbReference type="InterPro" id="IPR001130">
    <property type="entry name" value="TatD-like"/>
</dbReference>
<keyword evidence="6" id="KW-1185">Reference proteome</keyword>